<dbReference type="HOGENOM" id="CLU_001561_4_1_1"/>
<proteinExistence type="predicted"/>
<dbReference type="PROSITE" id="PS50104">
    <property type="entry name" value="TIR"/>
    <property type="match status" value="1"/>
</dbReference>
<keyword evidence="1" id="KW-0520">NAD</keyword>
<dbReference type="PaxDb" id="3847-GLYMA16G34094.1"/>
<evidence type="ECO:0000313" key="3">
    <source>
        <dbReference type="EMBL" id="KRH09430.1"/>
    </source>
</evidence>
<sequence>MAATTRSHASIDVFLSFRGEDTRNGFTGNLYKALCDKGIHTFFDEDKLHSGEEIKPTLLKAIHFTSLV</sequence>
<dbReference type="SMR" id="K7MIY8"/>
<reference evidence="3 4" key="1">
    <citation type="journal article" date="2010" name="Nature">
        <title>Genome sequence of the palaeopolyploid soybean.</title>
        <authorList>
            <person name="Schmutz J."/>
            <person name="Cannon S.B."/>
            <person name="Schlueter J."/>
            <person name="Ma J."/>
            <person name="Mitros T."/>
            <person name="Nelson W."/>
            <person name="Hyten D.L."/>
            <person name="Song Q."/>
            <person name="Thelen J.J."/>
            <person name="Cheng J."/>
            <person name="Xu D."/>
            <person name="Hellsten U."/>
            <person name="May G.D."/>
            <person name="Yu Y."/>
            <person name="Sakurai T."/>
            <person name="Umezawa T."/>
            <person name="Bhattacharyya M.K."/>
            <person name="Sandhu D."/>
            <person name="Valliyodan B."/>
            <person name="Lindquist E."/>
            <person name="Peto M."/>
            <person name="Grant D."/>
            <person name="Shu S."/>
            <person name="Goodstein D."/>
            <person name="Barry K."/>
            <person name="Futrell-Griggs M."/>
            <person name="Abernathy B."/>
            <person name="Du J."/>
            <person name="Tian Z."/>
            <person name="Zhu L."/>
            <person name="Gill N."/>
            <person name="Joshi T."/>
            <person name="Libault M."/>
            <person name="Sethuraman A."/>
            <person name="Zhang X.-C."/>
            <person name="Shinozaki K."/>
            <person name="Nguyen H.T."/>
            <person name="Wing R.A."/>
            <person name="Cregan P."/>
            <person name="Specht J."/>
            <person name="Grimwood J."/>
            <person name="Rokhsar D."/>
            <person name="Stacey G."/>
            <person name="Shoemaker R.C."/>
            <person name="Jackson S.A."/>
        </authorList>
    </citation>
    <scope>NUCLEOTIDE SEQUENCE</scope>
    <source>
        <strain evidence="4">cv. Williams 82</strain>
        <tissue evidence="3">Callus</tissue>
    </source>
</reference>
<gene>
    <name evidence="3" type="ORF">GLYMA_16G215200</name>
</gene>
<dbReference type="Gramene" id="KRH09430">
    <property type="protein sequence ID" value="KRH09430"/>
    <property type="gene ID" value="GLYMA_16G215200"/>
</dbReference>
<dbReference type="SUPFAM" id="SSF52200">
    <property type="entry name" value="Toll/Interleukin receptor TIR domain"/>
    <property type="match status" value="1"/>
</dbReference>
<dbReference type="PANTHER" id="PTHR32009:SF106">
    <property type="entry name" value="TIR DOMAIN-CONTAINING PROTEIN"/>
    <property type="match status" value="1"/>
</dbReference>
<dbReference type="EMBL" id="CM000849">
    <property type="protein sequence ID" value="KRH09430.1"/>
    <property type="molecule type" value="Genomic_DNA"/>
</dbReference>
<dbReference type="InParanoid" id="K7MIY8"/>
<protein>
    <recommendedName>
        <fullName evidence="2">TIR domain-containing protein</fullName>
    </recommendedName>
</protein>
<evidence type="ECO:0000313" key="4">
    <source>
        <dbReference type="EnsemblPlants" id="KRH09430"/>
    </source>
</evidence>
<dbReference type="GO" id="GO:0007165">
    <property type="term" value="P:signal transduction"/>
    <property type="evidence" value="ECO:0007669"/>
    <property type="project" value="InterPro"/>
</dbReference>
<evidence type="ECO:0000256" key="1">
    <source>
        <dbReference type="ARBA" id="ARBA00023027"/>
    </source>
</evidence>
<reference evidence="4" key="2">
    <citation type="submission" date="2018-02" db="UniProtKB">
        <authorList>
            <consortium name="EnsemblPlants"/>
        </authorList>
    </citation>
    <scope>IDENTIFICATION</scope>
    <source>
        <strain evidence="4">Williams 82</strain>
    </source>
</reference>
<dbReference type="Gene3D" id="3.40.50.10140">
    <property type="entry name" value="Toll/interleukin-1 receptor homology (TIR) domain"/>
    <property type="match status" value="1"/>
</dbReference>
<dbReference type="Proteomes" id="UP000008827">
    <property type="component" value="Chromosome 16"/>
</dbReference>
<dbReference type="AlphaFoldDB" id="K7MIY8"/>
<dbReference type="EnsemblPlants" id="KRH09430">
    <property type="protein sequence ID" value="KRH09430"/>
    <property type="gene ID" value="GLYMA_16G215200"/>
</dbReference>
<organism evidence="3">
    <name type="scientific">Glycine max</name>
    <name type="common">Soybean</name>
    <name type="synonym">Glycine hispida</name>
    <dbReference type="NCBI Taxonomy" id="3847"/>
    <lineage>
        <taxon>Eukaryota</taxon>
        <taxon>Viridiplantae</taxon>
        <taxon>Streptophyta</taxon>
        <taxon>Embryophyta</taxon>
        <taxon>Tracheophyta</taxon>
        <taxon>Spermatophyta</taxon>
        <taxon>Magnoliopsida</taxon>
        <taxon>eudicotyledons</taxon>
        <taxon>Gunneridae</taxon>
        <taxon>Pentapetalae</taxon>
        <taxon>rosids</taxon>
        <taxon>fabids</taxon>
        <taxon>Fabales</taxon>
        <taxon>Fabaceae</taxon>
        <taxon>Papilionoideae</taxon>
        <taxon>50 kb inversion clade</taxon>
        <taxon>NPAAA clade</taxon>
        <taxon>indigoferoid/millettioid clade</taxon>
        <taxon>Phaseoleae</taxon>
        <taxon>Glycine</taxon>
        <taxon>Glycine subgen. Soja</taxon>
    </lineage>
</organism>
<accession>K7MIY8</accession>
<reference evidence="3" key="3">
    <citation type="submission" date="2018-07" db="EMBL/GenBank/DDBJ databases">
        <title>WGS assembly of Glycine max.</title>
        <authorList>
            <person name="Schmutz J."/>
            <person name="Cannon S."/>
            <person name="Schlueter J."/>
            <person name="Ma J."/>
            <person name="Mitros T."/>
            <person name="Nelson W."/>
            <person name="Hyten D."/>
            <person name="Song Q."/>
            <person name="Thelen J."/>
            <person name="Cheng J."/>
            <person name="Xu D."/>
            <person name="Hellsten U."/>
            <person name="May G."/>
            <person name="Yu Y."/>
            <person name="Sakurai T."/>
            <person name="Umezawa T."/>
            <person name="Bhattacharyya M."/>
            <person name="Sandhu D."/>
            <person name="Valliyodan B."/>
            <person name="Lindquist E."/>
            <person name="Peto M."/>
            <person name="Grant D."/>
            <person name="Shu S."/>
            <person name="Goodstein D."/>
            <person name="Barry K."/>
            <person name="Futrell-Griggs M."/>
            <person name="Abernathy B."/>
            <person name="Du J."/>
            <person name="Tian Z."/>
            <person name="Zhu L."/>
            <person name="Gill N."/>
            <person name="Joshi T."/>
            <person name="Libault M."/>
            <person name="Sethuraman A."/>
            <person name="Zhang X."/>
            <person name="Shinozaki K."/>
            <person name="Nguyen H."/>
            <person name="Wing R."/>
            <person name="Cregan P."/>
            <person name="Specht J."/>
            <person name="Grimwood J."/>
            <person name="Rokhsar D."/>
            <person name="Stacey G."/>
            <person name="Shoemaker R."/>
            <person name="Jackson S."/>
        </authorList>
    </citation>
    <scope>NUCLEOTIDE SEQUENCE</scope>
    <source>
        <tissue evidence="3">Callus</tissue>
    </source>
</reference>
<dbReference type="Pfam" id="PF01582">
    <property type="entry name" value="TIR"/>
    <property type="match status" value="1"/>
</dbReference>
<keyword evidence="5" id="KW-1185">Reference proteome</keyword>
<name>K7MIY8_SOYBN</name>
<dbReference type="PANTHER" id="PTHR32009">
    <property type="entry name" value="TMV RESISTANCE PROTEIN N-LIKE"/>
    <property type="match status" value="1"/>
</dbReference>
<evidence type="ECO:0000259" key="2">
    <source>
        <dbReference type="PROSITE" id="PS50104"/>
    </source>
</evidence>
<dbReference type="InterPro" id="IPR035897">
    <property type="entry name" value="Toll_tir_struct_dom_sf"/>
</dbReference>
<dbReference type="OMA" id="FAKCKYQ"/>
<evidence type="ECO:0000313" key="5">
    <source>
        <dbReference type="Proteomes" id="UP000008827"/>
    </source>
</evidence>
<feature type="domain" description="TIR" evidence="2">
    <location>
        <begin position="9"/>
        <end position="68"/>
    </location>
</feature>
<dbReference type="InterPro" id="IPR000157">
    <property type="entry name" value="TIR_dom"/>
</dbReference>